<evidence type="ECO:0000313" key="3">
    <source>
        <dbReference type="Proteomes" id="UP001605036"/>
    </source>
</evidence>
<keyword evidence="1" id="KW-0175">Coiled coil</keyword>
<accession>A0ABD1XXM3</accession>
<dbReference type="EMBL" id="JBHFFA010000007">
    <property type="protein sequence ID" value="KAL2612283.1"/>
    <property type="molecule type" value="Genomic_DNA"/>
</dbReference>
<feature type="coiled-coil region" evidence="1">
    <location>
        <begin position="1"/>
        <end position="82"/>
    </location>
</feature>
<proteinExistence type="predicted"/>
<name>A0ABD1XXM3_9MARC</name>
<keyword evidence="3" id="KW-1185">Reference proteome</keyword>
<organism evidence="2 3">
    <name type="scientific">Riccia fluitans</name>
    <dbReference type="NCBI Taxonomy" id="41844"/>
    <lineage>
        <taxon>Eukaryota</taxon>
        <taxon>Viridiplantae</taxon>
        <taxon>Streptophyta</taxon>
        <taxon>Embryophyta</taxon>
        <taxon>Marchantiophyta</taxon>
        <taxon>Marchantiopsida</taxon>
        <taxon>Marchantiidae</taxon>
        <taxon>Marchantiales</taxon>
        <taxon>Ricciaceae</taxon>
        <taxon>Riccia</taxon>
    </lineage>
</organism>
<sequence>MSAMEKELQRLKKEREVQANSMEEELKKFEEKDGIEIQRLVQENSILQACLFAVEEEAEAKISSMEKELKNLSVAKEEAEGHGGMCLLNPFTQTLRELLKIPSRASELLLDERWDGG</sequence>
<evidence type="ECO:0000256" key="1">
    <source>
        <dbReference type="SAM" id="Coils"/>
    </source>
</evidence>
<gene>
    <name evidence="2" type="ORF">R1flu_023975</name>
</gene>
<dbReference type="Proteomes" id="UP001605036">
    <property type="component" value="Unassembled WGS sequence"/>
</dbReference>
<reference evidence="2 3" key="1">
    <citation type="submission" date="2024-09" db="EMBL/GenBank/DDBJ databases">
        <title>Chromosome-scale assembly of Riccia fluitans.</title>
        <authorList>
            <person name="Paukszto L."/>
            <person name="Sawicki J."/>
            <person name="Karawczyk K."/>
            <person name="Piernik-Szablinska J."/>
            <person name="Szczecinska M."/>
            <person name="Mazdziarz M."/>
        </authorList>
    </citation>
    <scope>NUCLEOTIDE SEQUENCE [LARGE SCALE GENOMIC DNA]</scope>
    <source>
        <strain evidence="2">Rf_01</strain>
        <tissue evidence="2">Aerial parts of the thallus</tissue>
    </source>
</reference>
<dbReference type="AlphaFoldDB" id="A0ABD1XXM3"/>
<comment type="caution">
    <text evidence="2">The sequence shown here is derived from an EMBL/GenBank/DDBJ whole genome shotgun (WGS) entry which is preliminary data.</text>
</comment>
<protein>
    <submittedName>
        <fullName evidence="2">Uncharacterized protein</fullName>
    </submittedName>
</protein>
<evidence type="ECO:0000313" key="2">
    <source>
        <dbReference type="EMBL" id="KAL2612283.1"/>
    </source>
</evidence>